<name>A0A1H7Y5F2_9PAST</name>
<evidence type="ECO:0000259" key="1">
    <source>
        <dbReference type="PROSITE" id="PS50943"/>
    </source>
</evidence>
<evidence type="ECO:0000313" key="3">
    <source>
        <dbReference type="EMBL" id="SEM41171.1"/>
    </source>
</evidence>
<dbReference type="PROSITE" id="PS50943">
    <property type="entry name" value="HTH_CROC1"/>
    <property type="match status" value="1"/>
</dbReference>
<keyword evidence="5" id="KW-1185">Reference proteome</keyword>
<proteinExistence type="predicted"/>
<reference evidence="2 5" key="3">
    <citation type="journal article" date="2023" name="Front. Microbiol.">
        <title>Phylogeography and host specificity of Pasteurellaceae pathogenic to sea-farmed fish in the north-east Atlantic.</title>
        <authorList>
            <person name="Gulla S."/>
            <person name="Colquhoun D.J."/>
            <person name="Olsen A.B."/>
            <person name="Spilsberg B."/>
            <person name="Lagesen K."/>
            <person name="Aakesson C.P."/>
            <person name="Strom S."/>
            <person name="Manji F."/>
            <person name="Birkbeck T.H."/>
            <person name="Nilsen H.K."/>
        </authorList>
    </citation>
    <scope>NUCLEOTIDE SEQUENCE [LARGE SCALE GENOMIC DNA]</scope>
    <source>
        <strain evidence="2 5">VIO11850</strain>
    </source>
</reference>
<gene>
    <name evidence="2" type="ORF">QJT92_07945</name>
    <name evidence="3" type="ORF">SAMN05444853_11639</name>
</gene>
<evidence type="ECO:0000313" key="2">
    <source>
        <dbReference type="EMBL" id="MDP8085849.1"/>
    </source>
</evidence>
<dbReference type="OrthoDB" id="5679339at2"/>
<dbReference type="InterPro" id="IPR001387">
    <property type="entry name" value="Cro/C1-type_HTH"/>
</dbReference>
<dbReference type="Proteomes" id="UP000198883">
    <property type="component" value="Unassembled WGS sequence"/>
</dbReference>
<dbReference type="Pfam" id="PF01381">
    <property type="entry name" value="HTH_3"/>
    <property type="match status" value="1"/>
</dbReference>
<reference evidence="3" key="1">
    <citation type="submission" date="2016-10" db="EMBL/GenBank/DDBJ databases">
        <authorList>
            <person name="de Groot N.N."/>
        </authorList>
    </citation>
    <scope>NUCLEOTIDE SEQUENCE [LARGE SCALE GENOMIC DNA]</scope>
    <source>
        <strain evidence="3">DSM 24204</strain>
    </source>
</reference>
<protein>
    <submittedName>
        <fullName evidence="2 3">Helix-turn-helix</fullName>
    </submittedName>
</protein>
<dbReference type="SUPFAM" id="SSF47413">
    <property type="entry name" value="lambda repressor-like DNA-binding domains"/>
    <property type="match status" value="1"/>
</dbReference>
<dbReference type="Proteomes" id="UP001224812">
    <property type="component" value="Unassembled WGS sequence"/>
</dbReference>
<dbReference type="EMBL" id="JASAVS010000017">
    <property type="protein sequence ID" value="MDP8085849.1"/>
    <property type="molecule type" value="Genomic_DNA"/>
</dbReference>
<sequence>MNELTNIQIINNEKGLPAFAVIPYALFEELRENGQKIDFDTAVPKAVVDDVFDNNVTPLRAWRNHLGLSQKEMANRLGISQAGYSKHENSEKLTKLTREKMAKVLNITPEQLDF</sequence>
<evidence type="ECO:0000313" key="5">
    <source>
        <dbReference type="Proteomes" id="UP001224812"/>
    </source>
</evidence>
<evidence type="ECO:0000313" key="4">
    <source>
        <dbReference type="Proteomes" id="UP000198883"/>
    </source>
</evidence>
<dbReference type="CDD" id="cd00093">
    <property type="entry name" value="HTH_XRE"/>
    <property type="match status" value="1"/>
</dbReference>
<dbReference type="GO" id="GO:0003677">
    <property type="term" value="F:DNA binding"/>
    <property type="evidence" value="ECO:0007669"/>
    <property type="project" value="InterPro"/>
</dbReference>
<dbReference type="RefSeq" id="WP_090922279.1">
    <property type="nucleotide sequence ID" value="NZ_CP016180.1"/>
</dbReference>
<dbReference type="AlphaFoldDB" id="A0A1H7Y5F2"/>
<organism evidence="3 4">
    <name type="scientific">Phocoenobacter skyensis</name>
    <dbReference type="NCBI Taxonomy" id="97481"/>
    <lineage>
        <taxon>Bacteria</taxon>
        <taxon>Pseudomonadati</taxon>
        <taxon>Pseudomonadota</taxon>
        <taxon>Gammaproteobacteria</taxon>
        <taxon>Pasteurellales</taxon>
        <taxon>Pasteurellaceae</taxon>
        <taxon>Phocoenobacter</taxon>
    </lineage>
</organism>
<accession>A0A1H7Y5F2</accession>
<dbReference type="GeneID" id="83544228"/>
<dbReference type="EMBL" id="FOBN01000016">
    <property type="protein sequence ID" value="SEM41171.1"/>
    <property type="molecule type" value="Genomic_DNA"/>
</dbReference>
<dbReference type="Gene3D" id="1.10.260.40">
    <property type="entry name" value="lambda repressor-like DNA-binding domains"/>
    <property type="match status" value="1"/>
</dbReference>
<dbReference type="SMART" id="SM00530">
    <property type="entry name" value="HTH_XRE"/>
    <property type="match status" value="1"/>
</dbReference>
<dbReference type="InterPro" id="IPR010982">
    <property type="entry name" value="Lambda_DNA-bd_dom_sf"/>
</dbReference>
<feature type="domain" description="HTH cro/C1-type" evidence="1">
    <location>
        <begin position="59"/>
        <end position="112"/>
    </location>
</feature>
<reference evidence="4" key="2">
    <citation type="submission" date="2016-10" db="EMBL/GenBank/DDBJ databases">
        <authorList>
            <person name="Varghese N."/>
            <person name="Submissions S."/>
        </authorList>
    </citation>
    <scope>NUCLEOTIDE SEQUENCE [LARGE SCALE GENOMIC DNA]</scope>
    <source>
        <strain evidence="4">DSM 24204</strain>
    </source>
</reference>
<dbReference type="STRING" id="97481.SAMN05444853_11639"/>